<accession>A0ABP4W989</accession>
<gene>
    <name evidence="1" type="ORF">GCM10009681_19430</name>
</gene>
<keyword evidence="2" id="KW-1185">Reference proteome</keyword>
<reference evidence="2" key="1">
    <citation type="journal article" date="2019" name="Int. J. Syst. Evol. Microbiol.">
        <title>The Global Catalogue of Microorganisms (GCM) 10K type strain sequencing project: providing services to taxonomists for standard genome sequencing and annotation.</title>
        <authorList>
            <consortium name="The Broad Institute Genomics Platform"/>
            <consortium name="The Broad Institute Genome Sequencing Center for Infectious Disease"/>
            <person name="Wu L."/>
            <person name="Ma J."/>
        </authorList>
    </citation>
    <scope>NUCLEOTIDE SEQUENCE [LARGE SCALE GENOMIC DNA]</scope>
    <source>
        <strain evidence="2">JCM 13249</strain>
    </source>
</reference>
<evidence type="ECO:0000313" key="2">
    <source>
        <dbReference type="Proteomes" id="UP001500655"/>
    </source>
</evidence>
<dbReference type="EMBL" id="BAAALS010000007">
    <property type="protein sequence ID" value="GAA1748320.1"/>
    <property type="molecule type" value="Genomic_DNA"/>
</dbReference>
<evidence type="ECO:0000313" key="1">
    <source>
        <dbReference type="EMBL" id="GAA1748320.1"/>
    </source>
</evidence>
<sequence>MSQPSPDLREDTSAMLAAVGIHVTEEGKARARAKLAAADAERTPERRAAWRAQLGLPPVTAA</sequence>
<comment type="caution">
    <text evidence="1">The sequence shown here is derived from an EMBL/GenBank/DDBJ whole genome shotgun (WGS) entry which is preliminary data.</text>
</comment>
<proteinExistence type="predicted"/>
<dbReference type="RefSeq" id="WP_344079089.1">
    <property type="nucleotide sequence ID" value="NZ_BAAALS010000007.1"/>
</dbReference>
<name>A0ABP4W989_9ACTN</name>
<protein>
    <submittedName>
        <fullName evidence="1">Uncharacterized protein</fullName>
    </submittedName>
</protein>
<organism evidence="1 2">
    <name type="scientific">Luedemannella helvata</name>
    <dbReference type="NCBI Taxonomy" id="349315"/>
    <lineage>
        <taxon>Bacteria</taxon>
        <taxon>Bacillati</taxon>
        <taxon>Actinomycetota</taxon>
        <taxon>Actinomycetes</taxon>
        <taxon>Micromonosporales</taxon>
        <taxon>Micromonosporaceae</taxon>
        <taxon>Luedemannella</taxon>
    </lineage>
</organism>
<dbReference type="Proteomes" id="UP001500655">
    <property type="component" value="Unassembled WGS sequence"/>
</dbReference>